<organism evidence="1 2">
    <name type="scientific">Proteus vulgaris</name>
    <dbReference type="NCBI Taxonomy" id="585"/>
    <lineage>
        <taxon>Bacteria</taxon>
        <taxon>Pseudomonadati</taxon>
        <taxon>Pseudomonadota</taxon>
        <taxon>Gammaproteobacteria</taxon>
        <taxon>Enterobacterales</taxon>
        <taxon>Morganellaceae</taxon>
        <taxon>Proteus</taxon>
    </lineage>
</organism>
<reference evidence="1 2" key="1">
    <citation type="submission" date="2020-01" db="EMBL/GenBank/DDBJ databases">
        <title>The genomic epidemiology of tigecycline resistance gene tet(X) variants in a swine farm in China.</title>
        <authorList>
            <person name="Peng K."/>
            <person name="Li R."/>
        </authorList>
    </citation>
    <scope>NUCLEOTIDE SEQUENCE [LARGE SCALE GENOMIC DNA]</scope>
    <source>
        <strain evidence="1 2">ZN3</strain>
    </source>
</reference>
<evidence type="ECO:0000313" key="1">
    <source>
        <dbReference type="EMBL" id="QIF94888.1"/>
    </source>
</evidence>
<keyword evidence="2" id="KW-1185">Reference proteome</keyword>
<evidence type="ECO:0000313" key="2">
    <source>
        <dbReference type="Proteomes" id="UP000503287"/>
    </source>
</evidence>
<protein>
    <submittedName>
        <fullName evidence="1">Uncharacterized protein</fullName>
    </submittedName>
</protein>
<dbReference type="AlphaFoldDB" id="A0A6G6SJI6"/>
<dbReference type="RefSeq" id="WP_072069222.1">
    <property type="nucleotide sequence ID" value="NZ_CP047344.1"/>
</dbReference>
<sequence length="97" mass="11569">MLPFPIVNFVKQLITETQNKEIQWRYISDDDTVKSHHQGRNINLNYAFDYNQEISVYRLNIEQTDGRIFFFAISEYDAGYTLLKQLYNEAQASDFDF</sequence>
<name>A0A6G6SJI6_PROVU</name>
<dbReference type="EMBL" id="CP047344">
    <property type="protein sequence ID" value="QIF94888.1"/>
    <property type="molecule type" value="Genomic_DNA"/>
</dbReference>
<proteinExistence type="predicted"/>
<accession>A0A6G6SJI6</accession>
<dbReference type="Proteomes" id="UP000503287">
    <property type="component" value="Chromosome"/>
</dbReference>
<gene>
    <name evidence="1" type="ORF">GTH24_13730</name>
</gene>